<dbReference type="PANTHER" id="PTHR35336:SF5">
    <property type="entry name" value="ADENOSYLCOBINAMIDE AMIDOHYDROLASE"/>
    <property type="match status" value="1"/>
</dbReference>
<protein>
    <submittedName>
        <fullName evidence="1">Adenosylcobinamide amidohydrolase</fullName>
    </submittedName>
</protein>
<evidence type="ECO:0000313" key="2">
    <source>
        <dbReference type="Proteomes" id="UP000183376"/>
    </source>
</evidence>
<organism evidence="1 2">
    <name type="scientific">Allokutzneria albata</name>
    <name type="common">Kibdelosporangium albatum</name>
    <dbReference type="NCBI Taxonomy" id="211114"/>
    <lineage>
        <taxon>Bacteria</taxon>
        <taxon>Bacillati</taxon>
        <taxon>Actinomycetota</taxon>
        <taxon>Actinomycetes</taxon>
        <taxon>Pseudonocardiales</taxon>
        <taxon>Pseudonocardiaceae</taxon>
        <taxon>Allokutzneria</taxon>
    </lineage>
</organism>
<dbReference type="GO" id="GO:0016787">
    <property type="term" value="F:hydrolase activity"/>
    <property type="evidence" value="ECO:0007669"/>
    <property type="project" value="UniProtKB-KW"/>
</dbReference>
<name>A0A1H0BBT9_ALLAB</name>
<dbReference type="InterPro" id="IPR052209">
    <property type="entry name" value="CbiZ"/>
</dbReference>
<reference evidence="1 2" key="1">
    <citation type="submission" date="2016-10" db="EMBL/GenBank/DDBJ databases">
        <authorList>
            <person name="de Groot N.N."/>
        </authorList>
    </citation>
    <scope>NUCLEOTIDE SEQUENCE [LARGE SCALE GENOMIC DNA]</scope>
    <source>
        <strain evidence="1 2">DSM 44149</strain>
    </source>
</reference>
<proteinExistence type="predicted"/>
<keyword evidence="2" id="KW-1185">Reference proteome</keyword>
<dbReference type="OrthoDB" id="5242020at2"/>
<dbReference type="EMBL" id="LT629701">
    <property type="protein sequence ID" value="SDN43109.1"/>
    <property type="molecule type" value="Genomic_DNA"/>
</dbReference>
<evidence type="ECO:0000313" key="1">
    <source>
        <dbReference type="EMBL" id="SDN43109.1"/>
    </source>
</evidence>
<accession>A0A1H0BBT9</accession>
<dbReference type="Pfam" id="PF01955">
    <property type="entry name" value="CbiZ"/>
    <property type="match status" value="1"/>
</dbReference>
<dbReference type="Proteomes" id="UP000183376">
    <property type="component" value="Chromosome I"/>
</dbReference>
<dbReference type="PANTHER" id="PTHR35336">
    <property type="entry name" value="ADENOSYLCOBINAMIDE AMIDOHYDROLASE"/>
    <property type="match status" value="1"/>
</dbReference>
<dbReference type="STRING" id="211114.SAMN04489726_6586"/>
<dbReference type="eggNOG" id="COG1865">
    <property type="taxonomic scope" value="Bacteria"/>
</dbReference>
<sequence>MSEWTAPAPVLHWVESYPVLAWQADRPWLAISSGVHGGGIGERSWVVNATVGTNYDRADPGEHVAELAAASGLSGAGTGLLTAVDVRLAVTNADNGVVASATTGIGLHPTWAAARSSAAPVLDPASGSSLDAAPGTINVVCWSPVRMSEAALVNAVATVAEAKAQALREAEIPGTGTVTDAVVLLCPANGPAEAYGGPRSRIGSAMARAVHASIVEGLRVESPRYEPWTGS</sequence>
<dbReference type="AlphaFoldDB" id="A0A1H0BBT9"/>
<dbReference type="RefSeq" id="WP_030426869.1">
    <property type="nucleotide sequence ID" value="NZ_JOEF01000001.1"/>
</dbReference>
<dbReference type="InterPro" id="IPR002808">
    <property type="entry name" value="AdoCbi_amidolase"/>
</dbReference>
<gene>
    <name evidence="1" type="ORF">SAMN04489726_6586</name>
</gene>
<keyword evidence="1" id="KW-0378">Hydrolase</keyword>